<keyword evidence="14" id="KW-0573">Peptidoglycan synthesis</keyword>
<dbReference type="EC" id="3.6.1.27" evidence="3 14"/>
<comment type="similarity">
    <text evidence="2 14">Belongs to the UppP family.</text>
</comment>
<feature type="transmembrane region" description="Helical" evidence="14">
    <location>
        <begin position="123"/>
        <end position="139"/>
    </location>
</feature>
<keyword evidence="6 14" id="KW-0812">Transmembrane</keyword>
<evidence type="ECO:0000256" key="1">
    <source>
        <dbReference type="ARBA" id="ARBA00004651"/>
    </source>
</evidence>
<keyword evidence="5 14" id="KW-1003">Cell membrane</keyword>
<organism evidence="15 16">
    <name type="scientific">Ferruginivarius sediminum</name>
    <dbReference type="NCBI Taxonomy" id="2661937"/>
    <lineage>
        <taxon>Bacteria</taxon>
        <taxon>Pseudomonadati</taxon>
        <taxon>Pseudomonadota</taxon>
        <taxon>Alphaproteobacteria</taxon>
        <taxon>Rhodospirillales</taxon>
        <taxon>Rhodospirillaceae</taxon>
        <taxon>Ferruginivarius</taxon>
    </lineage>
</organism>
<comment type="caution">
    <text evidence="15">The sequence shown here is derived from an EMBL/GenBank/DDBJ whole genome shotgun (WGS) entry which is preliminary data.</text>
</comment>
<evidence type="ECO:0000256" key="5">
    <source>
        <dbReference type="ARBA" id="ARBA00022475"/>
    </source>
</evidence>
<evidence type="ECO:0000256" key="13">
    <source>
        <dbReference type="ARBA" id="ARBA00047594"/>
    </source>
</evidence>
<keyword evidence="10 14" id="KW-0046">Antibiotic resistance</keyword>
<evidence type="ECO:0000313" key="15">
    <source>
        <dbReference type="EMBL" id="RDD61526.1"/>
    </source>
</evidence>
<comment type="subcellular location">
    <subcellularLocation>
        <location evidence="1 14">Cell membrane</location>
        <topology evidence="1 14">Multi-pass membrane protein</topology>
    </subcellularLocation>
</comment>
<gene>
    <name evidence="14" type="primary">uppP</name>
    <name evidence="15" type="ORF">DRB17_12565</name>
</gene>
<evidence type="ECO:0000256" key="8">
    <source>
        <dbReference type="ARBA" id="ARBA00022989"/>
    </source>
</evidence>
<dbReference type="AlphaFoldDB" id="A0A369TF38"/>
<evidence type="ECO:0000256" key="6">
    <source>
        <dbReference type="ARBA" id="ARBA00022692"/>
    </source>
</evidence>
<accession>A0A369TF38</accession>
<evidence type="ECO:0000256" key="7">
    <source>
        <dbReference type="ARBA" id="ARBA00022801"/>
    </source>
</evidence>
<sequence length="274" mass="29678">MPLFHLVVLALVQGITEFLPISSSGHLVLAWEVLDAQAGAVAIQSGHDRLIMDIAVHVGTLLAVVCYFRRDVWQMIVGTLSLLIGRRSEGARLAGYVILGTIPVVIAGFALRDRITEFLRDDAVIAWTTIGFGMLLYVADRSGMTLRRLPHMRASDALVVGFMQILALVPGTSRSGITMTAARFLGYERRDAARFSLLLSIPAILGAGTLAGADVYESGNLRLGMDALVAAGFAFIAALAAIALMMRWLQRASFTPFVVYRLLLGALLLYLIYV</sequence>
<evidence type="ECO:0000313" key="16">
    <source>
        <dbReference type="Proteomes" id="UP000253941"/>
    </source>
</evidence>
<dbReference type="GO" id="GO:0046677">
    <property type="term" value="P:response to antibiotic"/>
    <property type="evidence" value="ECO:0007669"/>
    <property type="project" value="UniProtKB-UniRule"/>
</dbReference>
<dbReference type="EMBL" id="QPMH01000011">
    <property type="protein sequence ID" value="RDD61526.1"/>
    <property type="molecule type" value="Genomic_DNA"/>
</dbReference>
<name>A0A369TF38_9PROT</name>
<comment type="miscellaneous">
    <text evidence="14">Bacitracin is thought to be involved in the inhibition of peptidoglycan synthesis by sequestering undecaprenyl diphosphate, thereby reducing the pool of lipid carrier available.</text>
</comment>
<evidence type="ECO:0000256" key="12">
    <source>
        <dbReference type="ARBA" id="ARBA00032932"/>
    </source>
</evidence>
<feature type="transmembrane region" description="Helical" evidence="14">
    <location>
        <begin position="93"/>
        <end position="111"/>
    </location>
</feature>
<evidence type="ECO:0000256" key="14">
    <source>
        <dbReference type="HAMAP-Rule" id="MF_01006"/>
    </source>
</evidence>
<evidence type="ECO:0000256" key="3">
    <source>
        <dbReference type="ARBA" id="ARBA00012374"/>
    </source>
</evidence>
<dbReference type="GO" id="GO:0071555">
    <property type="term" value="P:cell wall organization"/>
    <property type="evidence" value="ECO:0007669"/>
    <property type="project" value="UniProtKB-KW"/>
</dbReference>
<dbReference type="Proteomes" id="UP000253941">
    <property type="component" value="Unassembled WGS sequence"/>
</dbReference>
<keyword evidence="9 14" id="KW-0472">Membrane</keyword>
<dbReference type="GO" id="GO:0050380">
    <property type="term" value="F:undecaprenyl-diphosphatase activity"/>
    <property type="evidence" value="ECO:0007669"/>
    <property type="project" value="UniProtKB-UniRule"/>
</dbReference>
<keyword evidence="16" id="KW-1185">Reference proteome</keyword>
<keyword evidence="8 14" id="KW-1133">Transmembrane helix</keyword>
<evidence type="ECO:0000256" key="9">
    <source>
        <dbReference type="ARBA" id="ARBA00023136"/>
    </source>
</evidence>
<evidence type="ECO:0000256" key="10">
    <source>
        <dbReference type="ARBA" id="ARBA00023251"/>
    </source>
</evidence>
<protein>
    <recommendedName>
        <fullName evidence="4 14">Undecaprenyl-diphosphatase</fullName>
        <ecNumber evidence="3 14">3.6.1.27</ecNumber>
    </recommendedName>
    <alternativeName>
        <fullName evidence="12 14">Bacitracin resistance protein</fullName>
    </alternativeName>
    <alternativeName>
        <fullName evidence="11 14">Undecaprenyl pyrophosphate phosphatase</fullName>
    </alternativeName>
</protein>
<keyword evidence="14" id="KW-0961">Cell wall biogenesis/degradation</keyword>
<evidence type="ECO:0000256" key="4">
    <source>
        <dbReference type="ARBA" id="ARBA00021581"/>
    </source>
</evidence>
<dbReference type="HAMAP" id="MF_01006">
    <property type="entry name" value="Undec_diphosphatase"/>
    <property type="match status" value="1"/>
</dbReference>
<evidence type="ECO:0000256" key="2">
    <source>
        <dbReference type="ARBA" id="ARBA00010621"/>
    </source>
</evidence>
<keyword evidence="14" id="KW-0133">Cell shape</keyword>
<feature type="transmembrane region" description="Helical" evidence="14">
    <location>
        <begin position="54"/>
        <end position="72"/>
    </location>
</feature>
<dbReference type="InterPro" id="IPR003824">
    <property type="entry name" value="UppP"/>
</dbReference>
<proteinExistence type="inferred from homology"/>
<dbReference type="GO" id="GO:0008360">
    <property type="term" value="P:regulation of cell shape"/>
    <property type="evidence" value="ECO:0007669"/>
    <property type="project" value="UniProtKB-KW"/>
</dbReference>
<comment type="function">
    <text evidence="14">Catalyzes the dephosphorylation of undecaprenyl diphosphate (UPP). Confers resistance to bacitracin.</text>
</comment>
<dbReference type="GO" id="GO:0005886">
    <property type="term" value="C:plasma membrane"/>
    <property type="evidence" value="ECO:0007669"/>
    <property type="project" value="UniProtKB-SubCell"/>
</dbReference>
<dbReference type="GO" id="GO:0009252">
    <property type="term" value="P:peptidoglycan biosynthetic process"/>
    <property type="evidence" value="ECO:0007669"/>
    <property type="project" value="UniProtKB-KW"/>
</dbReference>
<evidence type="ECO:0000256" key="11">
    <source>
        <dbReference type="ARBA" id="ARBA00032707"/>
    </source>
</evidence>
<feature type="transmembrane region" description="Helical" evidence="14">
    <location>
        <begin position="254"/>
        <end position="273"/>
    </location>
</feature>
<dbReference type="PANTHER" id="PTHR30622">
    <property type="entry name" value="UNDECAPRENYL-DIPHOSPHATASE"/>
    <property type="match status" value="1"/>
</dbReference>
<dbReference type="RefSeq" id="WP_114582557.1">
    <property type="nucleotide sequence ID" value="NZ_QPMH01000011.1"/>
</dbReference>
<keyword evidence="7 14" id="KW-0378">Hydrolase</keyword>
<dbReference type="PANTHER" id="PTHR30622:SF4">
    <property type="entry name" value="UNDECAPRENYL-DIPHOSPHATASE"/>
    <property type="match status" value="1"/>
</dbReference>
<feature type="transmembrane region" description="Helical" evidence="14">
    <location>
        <begin position="192"/>
        <end position="216"/>
    </location>
</feature>
<dbReference type="Pfam" id="PF02673">
    <property type="entry name" value="BacA"/>
    <property type="match status" value="1"/>
</dbReference>
<reference evidence="15 16" key="1">
    <citation type="submission" date="2018-07" db="EMBL/GenBank/DDBJ databases">
        <title>Venubactetium sediminum gen. nov., sp. nov., isolated from a marine solar saltern.</title>
        <authorList>
            <person name="Wang S."/>
        </authorList>
    </citation>
    <scope>NUCLEOTIDE SEQUENCE [LARGE SCALE GENOMIC DNA]</scope>
    <source>
        <strain evidence="15 16">WD2A32</strain>
    </source>
</reference>
<comment type="catalytic activity">
    <reaction evidence="13 14">
        <text>di-trans,octa-cis-undecaprenyl diphosphate + H2O = di-trans,octa-cis-undecaprenyl phosphate + phosphate + H(+)</text>
        <dbReference type="Rhea" id="RHEA:28094"/>
        <dbReference type="ChEBI" id="CHEBI:15377"/>
        <dbReference type="ChEBI" id="CHEBI:15378"/>
        <dbReference type="ChEBI" id="CHEBI:43474"/>
        <dbReference type="ChEBI" id="CHEBI:58405"/>
        <dbReference type="ChEBI" id="CHEBI:60392"/>
        <dbReference type="EC" id="3.6.1.27"/>
    </reaction>
</comment>
<dbReference type="NCBIfam" id="NF001393">
    <property type="entry name" value="PRK00281.2-4"/>
    <property type="match status" value="1"/>
</dbReference>
<feature type="transmembrane region" description="Helical" evidence="14">
    <location>
        <begin position="228"/>
        <end position="248"/>
    </location>
</feature>